<dbReference type="STRING" id="1177982.SAMN04489711_113132"/>
<dbReference type="InterPro" id="IPR009003">
    <property type="entry name" value="Peptidase_S1_PA"/>
</dbReference>
<proteinExistence type="predicted"/>
<gene>
    <name evidence="2" type="ORF">SAMN04489711_113132</name>
</gene>
<sequence length="507" mass="51377">MKKNAFKPLAAAAAVSLVLAACGGGGGGDNSSGNGGSVNGGGSAVTVPPDAAVNRIEPLDTSAVSASATPATATTKDAAAAQGIAPTVTVRHVQLGALPAASTAKATAANPAQGIARQIGSVRNVADTATVASTQSLLQWSPTDRGTQVAAIAFDAAGAYGVRLGVLVRSLPAGAVLRFYGADPAAAVQVSAQDLAAIAARNAQGGADATTARTYWSPDFGGASTTLEVEIPAAAPVSAVQIAVPRLSHFTVAPDAADGAFTTKVGESGSCNVDVMCKPEYSSESRSVARMIFVHDDGNAFLCTGTLLNDMRSSRTPYFLSANHCISTQSVASTLTTDWFYRSTACNSGTANPGAVRLTGGATMLYATANTDTSFMRLNAMPPAGVVYAGSFFGGVPVQMPVAGVHHPKGDLQKVSVGTVQFYSTCSSDTCQSSNADSGTFISTNWQQGTTEGGSSGSALFVGIGSRRYVSGQLLGGSTSCTNPGGLDQYGRFDQPYRSTLRQWLNP</sequence>
<evidence type="ECO:0008006" key="4">
    <source>
        <dbReference type="Google" id="ProtNLM"/>
    </source>
</evidence>
<name>A0A1I2G713_9BURK</name>
<evidence type="ECO:0000313" key="2">
    <source>
        <dbReference type="EMBL" id="SFF12939.1"/>
    </source>
</evidence>
<feature type="chain" id="PRO_5011509743" description="Endoproteinase ArgC" evidence="1">
    <location>
        <begin position="21"/>
        <end position="507"/>
    </location>
</feature>
<dbReference type="PANTHER" id="PTHR36234">
    <property type="entry name" value="LYSYL ENDOPEPTIDASE"/>
    <property type="match status" value="1"/>
</dbReference>
<accession>A0A1I2G713</accession>
<dbReference type="OrthoDB" id="5619888at2"/>
<dbReference type="EMBL" id="FONX01000013">
    <property type="protein sequence ID" value="SFF12939.1"/>
    <property type="molecule type" value="Genomic_DNA"/>
</dbReference>
<dbReference type="Proteomes" id="UP000199119">
    <property type="component" value="Unassembled WGS sequence"/>
</dbReference>
<dbReference type="SUPFAM" id="SSF50494">
    <property type="entry name" value="Trypsin-like serine proteases"/>
    <property type="match status" value="1"/>
</dbReference>
<dbReference type="PROSITE" id="PS51257">
    <property type="entry name" value="PROKAR_LIPOPROTEIN"/>
    <property type="match status" value="1"/>
</dbReference>
<dbReference type="Gene3D" id="2.40.10.10">
    <property type="entry name" value="Trypsin-like serine proteases"/>
    <property type="match status" value="2"/>
</dbReference>
<dbReference type="InterPro" id="IPR043504">
    <property type="entry name" value="Peptidase_S1_PA_chymotrypsin"/>
</dbReference>
<evidence type="ECO:0000256" key="1">
    <source>
        <dbReference type="SAM" id="SignalP"/>
    </source>
</evidence>
<reference evidence="3" key="1">
    <citation type="submission" date="2016-10" db="EMBL/GenBank/DDBJ databases">
        <authorList>
            <person name="Varghese N."/>
            <person name="Submissions S."/>
        </authorList>
    </citation>
    <scope>NUCLEOTIDE SEQUENCE [LARGE SCALE GENOMIC DNA]</scope>
    <source>
        <strain evidence="3">DSM 27981</strain>
    </source>
</reference>
<evidence type="ECO:0000313" key="3">
    <source>
        <dbReference type="Proteomes" id="UP000199119"/>
    </source>
</evidence>
<keyword evidence="3" id="KW-1185">Reference proteome</keyword>
<organism evidence="2 3">
    <name type="scientific">Paracidovorax wautersii</name>
    <dbReference type="NCBI Taxonomy" id="1177982"/>
    <lineage>
        <taxon>Bacteria</taxon>
        <taxon>Pseudomonadati</taxon>
        <taxon>Pseudomonadota</taxon>
        <taxon>Betaproteobacteria</taxon>
        <taxon>Burkholderiales</taxon>
        <taxon>Comamonadaceae</taxon>
        <taxon>Paracidovorax</taxon>
    </lineage>
</organism>
<dbReference type="AlphaFoldDB" id="A0A1I2G713"/>
<dbReference type="RefSeq" id="WP_092940684.1">
    <property type="nucleotide sequence ID" value="NZ_FONX01000013.1"/>
</dbReference>
<protein>
    <recommendedName>
        <fullName evidence="4">Endoproteinase ArgC</fullName>
    </recommendedName>
</protein>
<feature type="signal peptide" evidence="1">
    <location>
        <begin position="1"/>
        <end position="20"/>
    </location>
</feature>
<keyword evidence="1" id="KW-0732">Signal</keyword>
<dbReference type="PANTHER" id="PTHR36234:SF5">
    <property type="entry name" value="LYSYL ENDOPEPTIDASE"/>
    <property type="match status" value="1"/>
</dbReference>